<dbReference type="PANTHER" id="PTHR19321">
    <property type="entry name" value="PROTEIN REGULATOR OF CYTOKINESIS 1 PRC1-RELATED"/>
    <property type="match status" value="1"/>
</dbReference>
<evidence type="ECO:0000313" key="1">
    <source>
        <dbReference type="EMBL" id="JAG00176.1"/>
    </source>
</evidence>
<gene>
    <name evidence="1" type="primary">PRC1_3</name>
    <name evidence="3" type="synonym">PRC1_0</name>
    <name evidence="2" type="synonym">PRC1_6</name>
    <name evidence="1" type="ORF">CM83_53134</name>
    <name evidence="2" type="ORF">g.9309</name>
    <name evidence="3" type="ORF">g.9316</name>
</gene>
<reference evidence="1" key="2">
    <citation type="submission" date="2014-07" db="EMBL/GenBank/DDBJ databases">
        <authorList>
            <person name="Hull J."/>
        </authorList>
    </citation>
    <scope>NUCLEOTIDE SEQUENCE</scope>
</reference>
<reference evidence="2" key="3">
    <citation type="journal article" date="2016" name="Gigascience">
        <title>De novo construction of an expanded transcriptome assembly for the western tarnished plant bug, Lygus hesperus.</title>
        <authorList>
            <person name="Tassone E.E."/>
            <person name="Geib S.M."/>
            <person name="Hall B."/>
            <person name="Fabrick J.A."/>
            <person name="Brent C.S."/>
            <person name="Hull J.J."/>
        </authorList>
    </citation>
    <scope>NUCLEOTIDE SEQUENCE</scope>
</reference>
<organism evidence="1">
    <name type="scientific">Lygus hesperus</name>
    <name type="common">Western plant bug</name>
    <dbReference type="NCBI Taxonomy" id="30085"/>
    <lineage>
        <taxon>Eukaryota</taxon>
        <taxon>Metazoa</taxon>
        <taxon>Ecdysozoa</taxon>
        <taxon>Arthropoda</taxon>
        <taxon>Hexapoda</taxon>
        <taxon>Insecta</taxon>
        <taxon>Pterygota</taxon>
        <taxon>Neoptera</taxon>
        <taxon>Paraneoptera</taxon>
        <taxon>Hemiptera</taxon>
        <taxon>Heteroptera</taxon>
        <taxon>Panheteroptera</taxon>
        <taxon>Cimicomorpha</taxon>
        <taxon>Miridae</taxon>
        <taxon>Mirini</taxon>
        <taxon>Lygus</taxon>
    </lineage>
</organism>
<dbReference type="GO" id="GO:0008017">
    <property type="term" value="F:microtubule binding"/>
    <property type="evidence" value="ECO:0007669"/>
    <property type="project" value="InterPro"/>
</dbReference>
<dbReference type="EMBL" id="GBHO01043428">
    <property type="protein sequence ID" value="JAG00176.1"/>
    <property type="molecule type" value="Transcribed_RNA"/>
</dbReference>
<dbReference type="GO" id="GO:0000226">
    <property type="term" value="P:microtubule cytoskeleton organization"/>
    <property type="evidence" value="ECO:0007669"/>
    <property type="project" value="InterPro"/>
</dbReference>
<dbReference type="Gene3D" id="1.20.58.1520">
    <property type="match status" value="1"/>
</dbReference>
<sequence>MAYRIDWIENVSGSHTHSTHTLQCCELEFQRLVELKSRRLQQLIFTARAKLVALWDELQLSDSQRSEHIDPVALSSEVTDAVLDAITNEVVRLNGIISSMAPLKTLSQKRANLLQDQKELEQLVQSPNRFKRRGGMIRETKLRSRVEKLLPKVEQELYEQLLLWESQKMPPFMYDQQDLLAVLRDKFHKQQQSLNLSRSRSALPIRQLARETHLATIGH</sequence>
<evidence type="ECO:0000313" key="3">
    <source>
        <dbReference type="EMBL" id="JAQ18029.1"/>
    </source>
</evidence>
<evidence type="ECO:0000313" key="2">
    <source>
        <dbReference type="EMBL" id="JAQ06290.1"/>
    </source>
</evidence>
<accession>A0A0A9VYC8</accession>
<dbReference type="PANTHER" id="PTHR19321:SF41">
    <property type="entry name" value="FASCETTO-RELATED"/>
    <property type="match status" value="1"/>
</dbReference>
<protein>
    <submittedName>
        <fullName evidence="1">Protein regulator of cytokinesis 1</fullName>
    </submittedName>
</protein>
<dbReference type="Pfam" id="PF03999">
    <property type="entry name" value="MAP65_ASE1"/>
    <property type="match status" value="1"/>
</dbReference>
<dbReference type="GO" id="GO:0005819">
    <property type="term" value="C:spindle"/>
    <property type="evidence" value="ECO:0007669"/>
    <property type="project" value="TreeGrafter"/>
</dbReference>
<dbReference type="EMBL" id="GDHC01012339">
    <property type="protein sequence ID" value="JAQ06290.1"/>
    <property type="molecule type" value="Transcribed_RNA"/>
</dbReference>
<dbReference type="GO" id="GO:0005737">
    <property type="term" value="C:cytoplasm"/>
    <property type="evidence" value="ECO:0007669"/>
    <property type="project" value="TreeGrafter"/>
</dbReference>
<proteinExistence type="predicted"/>
<dbReference type="AlphaFoldDB" id="A0A0A9VYC8"/>
<name>A0A0A9VYC8_LYGHE</name>
<reference evidence="1" key="1">
    <citation type="journal article" date="2014" name="PLoS ONE">
        <title>Transcriptome-Based Identification of ABC Transporters in the Western Tarnished Plant Bug Lygus hesperus.</title>
        <authorList>
            <person name="Hull J.J."/>
            <person name="Chaney K."/>
            <person name="Geib S.M."/>
            <person name="Fabrick J.A."/>
            <person name="Brent C.S."/>
            <person name="Walsh D."/>
            <person name="Lavine L.C."/>
        </authorList>
    </citation>
    <scope>NUCLEOTIDE SEQUENCE</scope>
</reference>
<dbReference type="InterPro" id="IPR007145">
    <property type="entry name" value="MAP65_Ase1_PRC1"/>
</dbReference>
<dbReference type="EMBL" id="GDHC01000600">
    <property type="protein sequence ID" value="JAQ18029.1"/>
    <property type="molecule type" value="Transcribed_RNA"/>
</dbReference>